<proteinExistence type="predicted"/>
<comment type="caution">
    <text evidence="1">The sequence shown here is derived from an EMBL/GenBank/DDBJ whole genome shotgun (WGS) entry which is preliminary data.</text>
</comment>
<accession>A0A2K3QHJ6</accession>
<gene>
    <name evidence="1" type="ORF">TCAP_03046</name>
</gene>
<evidence type="ECO:0000313" key="1">
    <source>
        <dbReference type="EMBL" id="PNY27024.1"/>
    </source>
</evidence>
<sequence>MYPVDLTLTHHESPLPFGFAGHGYSGLGSLQPPSGPAAIRANAATVLRLTPQTKPTAAPKMETATVLQTVTVSGTAVTVTQGNDNNHPASRKRLLFSLSLSLGLIRRLSRLSTRRDQDIQPDGTPQEGHKTVTINLRPPQQTVTVAKCQSPSESPTPVCPSVVAVTMKPSPLSPAGASQPGSPS</sequence>
<protein>
    <submittedName>
        <fullName evidence="1">Uncharacterized protein</fullName>
    </submittedName>
</protein>
<keyword evidence="2" id="KW-1185">Reference proteome</keyword>
<dbReference type="EMBL" id="NRSZ01000467">
    <property type="protein sequence ID" value="PNY27024.1"/>
    <property type="molecule type" value="Genomic_DNA"/>
</dbReference>
<dbReference type="AlphaFoldDB" id="A0A2K3QHJ6"/>
<evidence type="ECO:0000313" key="2">
    <source>
        <dbReference type="Proteomes" id="UP000236621"/>
    </source>
</evidence>
<reference evidence="1 2" key="1">
    <citation type="submission" date="2017-08" db="EMBL/GenBank/DDBJ databases">
        <title>Harnessing the power of phylogenomics to disentangle the directionality and signatures of interkingdom host jumping in the parasitic fungal genus Tolypocladium.</title>
        <authorList>
            <person name="Quandt C.A."/>
            <person name="Patterson W."/>
            <person name="Spatafora J.W."/>
        </authorList>
    </citation>
    <scope>NUCLEOTIDE SEQUENCE [LARGE SCALE GENOMIC DNA]</scope>
    <source>
        <strain evidence="1 2">CBS 113982</strain>
    </source>
</reference>
<dbReference type="Proteomes" id="UP000236621">
    <property type="component" value="Unassembled WGS sequence"/>
</dbReference>
<name>A0A2K3QHJ6_9HYPO</name>
<organism evidence="1 2">
    <name type="scientific">Tolypocladium capitatum</name>
    <dbReference type="NCBI Taxonomy" id="45235"/>
    <lineage>
        <taxon>Eukaryota</taxon>
        <taxon>Fungi</taxon>
        <taxon>Dikarya</taxon>
        <taxon>Ascomycota</taxon>
        <taxon>Pezizomycotina</taxon>
        <taxon>Sordariomycetes</taxon>
        <taxon>Hypocreomycetidae</taxon>
        <taxon>Hypocreales</taxon>
        <taxon>Ophiocordycipitaceae</taxon>
        <taxon>Tolypocladium</taxon>
    </lineage>
</organism>